<reference evidence="1" key="1">
    <citation type="journal article" date="2023" name="Nat. Commun.">
        <title>Diploid and tetraploid genomes of Acorus and the evolution of monocots.</title>
        <authorList>
            <person name="Ma L."/>
            <person name="Liu K.W."/>
            <person name="Li Z."/>
            <person name="Hsiao Y.Y."/>
            <person name="Qi Y."/>
            <person name="Fu T."/>
            <person name="Tang G.D."/>
            <person name="Zhang D."/>
            <person name="Sun W.H."/>
            <person name="Liu D.K."/>
            <person name="Li Y."/>
            <person name="Chen G.Z."/>
            <person name="Liu X.D."/>
            <person name="Liao X.Y."/>
            <person name="Jiang Y.T."/>
            <person name="Yu X."/>
            <person name="Hao Y."/>
            <person name="Huang J."/>
            <person name="Zhao X.W."/>
            <person name="Ke S."/>
            <person name="Chen Y.Y."/>
            <person name="Wu W.L."/>
            <person name="Hsu J.L."/>
            <person name="Lin Y.F."/>
            <person name="Huang M.D."/>
            <person name="Li C.Y."/>
            <person name="Huang L."/>
            <person name="Wang Z.W."/>
            <person name="Zhao X."/>
            <person name="Zhong W.Y."/>
            <person name="Peng D.H."/>
            <person name="Ahmad S."/>
            <person name="Lan S."/>
            <person name="Zhang J.S."/>
            <person name="Tsai W.C."/>
            <person name="Van de Peer Y."/>
            <person name="Liu Z.J."/>
        </authorList>
    </citation>
    <scope>NUCLEOTIDE SEQUENCE</scope>
    <source>
        <strain evidence="1">SCP</strain>
    </source>
</reference>
<reference evidence="1" key="2">
    <citation type="submission" date="2023-06" db="EMBL/GenBank/DDBJ databases">
        <authorList>
            <person name="Ma L."/>
            <person name="Liu K.-W."/>
            <person name="Li Z."/>
            <person name="Hsiao Y.-Y."/>
            <person name="Qi Y."/>
            <person name="Fu T."/>
            <person name="Tang G."/>
            <person name="Zhang D."/>
            <person name="Sun W.-H."/>
            <person name="Liu D.-K."/>
            <person name="Li Y."/>
            <person name="Chen G.-Z."/>
            <person name="Liu X.-D."/>
            <person name="Liao X.-Y."/>
            <person name="Jiang Y.-T."/>
            <person name="Yu X."/>
            <person name="Hao Y."/>
            <person name="Huang J."/>
            <person name="Zhao X.-W."/>
            <person name="Ke S."/>
            <person name="Chen Y.-Y."/>
            <person name="Wu W.-L."/>
            <person name="Hsu J.-L."/>
            <person name="Lin Y.-F."/>
            <person name="Huang M.-D."/>
            <person name="Li C.-Y."/>
            <person name="Huang L."/>
            <person name="Wang Z.-W."/>
            <person name="Zhao X."/>
            <person name="Zhong W.-Y."/>
            <person name="Peng D.-H."/>
            <person name="Ahmad S."/>
            <person name="Lan S."/>
            <person name="Zhang J.-S."/>
            <person name="Tsai W.-C."/>
            <person name="Van De Peer Y."/>
            <person name="Liu Z.-J."/>
        </authorList>
    </citation>
    <scope>NUCLEOTIDE SEQUENCE</scope>
    <source>
        <strain evidence="1">SCP</strain>
        <tissue evidence="1">Leaves</tissue>
    </source>
</reference>
<sequence>MGGATTSDEHSSLIKYCLNSDKWSWTPGGTHGARSQRYHSCGRSMATGKLC</sequence>
<name>A0AAV9ALL9_ACOGR</name>
<comment type="caution">
    <text evidence="1">The sequence shown here is derived from an EMBL/GenBank/DDBJ whole genome shotgun (WGS) entry which is preliminary data.</text>
</comment>
<accession>A0AAV9ALL9</accession>
<organism evidence="1 2">
    <name type="scientific">Acorus gramineus</name>
    <name type="common">Dwarf sweet flag</name>
    <dbReference type="NCBI Taxonomy" id="55184"/>
    <lineage>
        <taxon>Eukaryota</taxon>
        <taxon>Viridiplantae</taxon>
        <taxon>Streptophyta</taxon>
        <taxon>Embryophyta</taxon>
        <taxon>Tracheophyta</taxon>
        <taxon>Spermatophyta</taxon>
        <taxon>Magnoliopsida</taxon>
        <taxon>Liliopsida</taxon>
        <taxon>Acoraceae</taxon>
        <taxon>Acorus</taxon>
    </lineage>
</organism>
<protein>
    <submittedName>
        <fullName evidence="1">Uncharacterized protein</fullName>
    </submittedName>
</protein>
<dbReference type="Proteomes" id="UP001179952">
    <property type="component" value="Unassembled WGS sequence"/>
</dbReference>
<dbReference type="EMBL" id="JAUJYN010000008">
    <property type="protein sequence ID" value="KAK1264907.1"/>
    <property type="molecule type" value="Genomic_DNA"/>
</dbReference>
<keyword evidence="2" id="KW-1185">Reference proteome</keyword>
<proteinExistence type="predicted"/>
<dbReference type="AlphaFoldDB" id="A0AAV9ALL9"/>
<evidence type="ECO:0000313" key="2">
    <source>
        <dbReference type="Proteomes" id="UP001179952"/>
    </source>
</evidence>
<gene>
    <name evidence="1" type="ORF">QJS04_geneDACA017871</name>
</gene>
<evidence type="ECO:0000313" key="1">
    <source>
        <dbReference type="EMBL" id="KAK1264907.1"/>
    </source>
</evidence>